<dbReference type="EMBL" id="LMCB01000152">
    <property type="protein sequence ID" value="KZL05488.1"/>
    <property type="molecule type" value="Genomic_DNA"/>
</dbReference>
<evidence type="ECO:0000313" key="2">
    <source>
        <dbReference type="EMBL" id="KZL05488.1"/>
    </source>
</evidence>
<keyword evidence="3" id="KW-1185">Reference proteome</keyword>
<sequence length="370" mass="42181">MLTSPNWEKTSNKLKVSEDVFIYFKDNTPFLVDTRKHEEYEIDDPAVITEIAGFLNGAEISPETLQNFKEVNILTPETQKPLFRNFQNDILDLFHEACKDVLDQTDVCSPTEFSDAFVATCEKIDGEEPPARSKSVALSGVQPIFLPEFNRDSLNETSLFSALDRRKTIREFYPHTLSQQDLSNFLFSAFGYFHDYKKEECKEYTPFRRRSSPAGGCLQSTEAFLTVFNVEGVAPGIYWYEPEQHALLKVRDAISYEELSSLLISQYFGANCSVGVFIASNLERFGWKYQTTRAYRALCLEAGHFSQTAQLCATALGLNTWITAAFKDVRVEELLSITEERTIPLMFLGIGKGRYHPMNSIMESRLKRST</sequence>
<feature type="domain" description="Nitroreductase" evidence="1">
    <location>
        <begin position="165"/>
        <end position="352"/>
    </location>
</feature>
<dbReference type="SUPFAM" id="SSF55469">
    <property type="entry name" value="FMN-dependent nitroreductase-like"/>
    <property type="match status" value="1"/>
</dbReference>
<dbReference type="InterPro" id="IPR052544">
    <property type="entry name" value="Bacteriocin_Proc_Enz"/>
</dbReference>
<dbReference type="Pfam" id="PF00881">
    <property type="entry name" value="Nitroreductase"/>
    <property type="match status" value="1"/>
</dbReference>
<dbReference type="STRING" id="989403.SAMN05421798_101844"/>
<dbReference type="PANTHER" id="PTHR43745:SF2">
    <property type="entry name" value="NITROREDUCTASE MJ1384-RELATED"/>
    <property type="match status" value="1"/>
</dbReference>
<dbReference type="GO" id="GO:0016491">
    <property type="term" value="F:oxidoreductase activity"/>
    <property type="evidence" value="ECO:0007669"/>
    <property type="project" value="InterPro"/>
</dbReference>
<dbReference type="RefSeq" id="WP_068010691.1">
    <property type="nucleotide sequence ID" value="NZ_FOFM01000001.1"/>
</dbReference>
<reference evidence="2 3" key="1">
    <citation type="journal article" date="2016" name="Front. Microbiol.">
        <title>Comparative Genomic Analysis Reveals a Diverse Repertoire of Genes Involved in Prokaryote-Eukaryote Interactions within the Pseudovibrio Genus.</title>
        <authorList>
            <person name="Romano S."/>
            <person name="Fernandez-Guerra A."/>
            <person name="Reen F.J."/>
            <person name="Glockner F.O."/>
            <person name="Crowley S.P."/>
            <person name="O'Sullivan O."/>
            <person name="Cotter P.D."/>
            <person name="Adams C."/>
            <person name="Dobson A.D."/>
            <person name="O'Gara F."/>
        </authorList>
    </citation>
    <scope>NUCLEOTIDE SEQUENCE [LARGE SCALE GENOMIC DNA]</scope>
    <source>
        <strain evidence="2 3">Ad2</strain>
    </source>
</reference>
<dbReference type="PANTHER" id="PTHR43745">
    <property type="entry name" value="NITROREDUCTASE MJ1384-RELATED"/>
    <property type="match status" value="1"/>
</dbReference>
<protein>
    <submittedName>
        <fullName evidence="2">Nitroreductase family protein</fullName>
    </submittedName>
</protein>
<organism evidence="2 3">
    <name type="scientific">Pseudovibrio axinellae</name>
    <dbReference type="NCBI Taxonomy" id="989403"/>
    <lineage>
        <taxon>Bacteria</taxon>
        <taxon>Pseudomonadati</taxon>
        <taxon>Pseudomonadota</taxon>
        <taxon>Alphaproteobacteria</taxon>
        <taxon>Hyphomicrobiales</taxon>
        <taxon>Stappiaceae</taxon>
        <taxon>Pseudovibrio</taxon>
    </lineage>
</organism>
<dbReference type="CDD" id="cd02142">
    <property type="entry name" value="McbC_SagB-like_oxidoreductase"/>
    <property type="match status" value="1"/>
</dbReference>
<evidence type="ECO:0000313" key="3">
    <source>
        <dbReference type="Proteomes" id="UP000076577"/>
    </source>
</evidence>
<evidence type="ECO:0000259" key="1">
    <source>
        <dbReference type="Pfam" id="PF00881"/>
    </source>
</evidence>
<name>A0A165T636_9HYPH</name>
<dbReference type="InterPro" id="IPR020051">
    <property type="entry name" value="SagB-type_dehydrogenase"/>
</dbReference>
<dbReference type="InterPro" id="IPR029479">
    <property type="entry name" value="Nitroreductase"/>
</dbReference>
<comment type="caution">
    <text evidence="2">The sequence shown here is derived from an EMBL/GenBank/DDBJ whole genome shotgun (WGS) entry which is preliminary data.</text>
</comment>
<dbReference type="Proteomes" id="UP000076577">
    <property type="component" value="Unassembled WGS sequence"/>
</dbReference>
<gene>
    <name evidence="2" type="ORF">PsAD2_04413</name>
</gene>
<dbReference type="NCBIfam" id="TIGR03605">
    <property type="entry name" value="antibiot_sagB"/>
    <property type="match status" value="1"/>
</dbReference>
<accession>A0A165T636</accession>
<proteinExistence type="predicted"/>
<dbReference type="OrthoDB" id="3723182at2"/>
<dbReference type="InterPro" id="IPR000415">
    <property type="entry name" value="Nitroreductase-like"/>
</dbReference>
<dbReference type="PATRIC" id="fig|989403.3.peg.4834"/>
<dbReference type="Gene3D" id="3.40.109.10">
    <property type="entry name" value="NADH Oxidase"/>
    <property type="match status" value="1"/>
</dbReference>
<dbReference type="AlphaFoldDB" id="A0A165T636"/>